<feature type="domain" description="CheW-like" evidence="1">
    <location>
        <begin position="22"/>
        <end position="161"/>
    </location>
</feature>
<dbReference type="PROSITE" id="PS50851">
    <property type="entry name" value="CHEW"/>
    <property type="match status" value="1"/>
</dbReference>
<dbReference type="SUPFAM" id="SSF50341">
    <property type="entry name" value="CheW-like"/>
    <property type="match status" value="1"/>
</dbReference>
<dbReference type="GO" id="GO:0007165">
    <property type="term" value="P:signal transduction"/>
    <property type="evidence" value="ECO:0007669"/>
    <property type="project" value="InterPro"/>
</dbReference>
<dbReference type="Proteomes" id="UP000033187">
    <property type="component" value="Chromosome 1"/>
</dbReference>
<dbReference type="PANTHER" id="PTHR22617:SF23">
    <property type="entry name" value="CHEMOTAXIS PROTEIN CHEW"/>
    <property type="match status" value="1"/>
</dbReference>
<dbReference type="SMART" id="SM00260">
    <property type="entry name" value="CheW"/>
    <property type="match status" value="1"/>
</dbReference>
<organism evidence="2 3">
    <name type="scientific">Candidatus Filomicrobium marinum</name>
    <dbReference type="NCBI Taxonomy" id="1608628"/>
    <lineage>
        <taxon>Bacteria</taxon>
        <taxon>Pseudomonadati</taxon>
        <taxon>Pseudomonadota</taxon>
        <taxon>Alphaproteobacteria</taxon>
        <taxon>Hyphomicrobiales</taxon>
        <taxon>Hyphomicrobiaceae</taxon>
        <taxon>Filomicrobium</taxon>
    </lineage>
</organism>
<dbReference type="InterPro" id="IPR002545">
    <property type="entry name" value="CheW-lke_dom"/>
</dbReference>
<dbReference type="KEGG" id="fil:BN1229_v1_3648"/>
<accession>A0A0D6JJP6</accession>
<gene>
    <name evidence="2" type="ORF">YBN1229_v1_3642</name>
</gene>
<dbReference type="Pfam" id="PF01584">
    <property type="entry name" value="CheW"/>
    <property type="match status" value="1"/>
</dbReference>
<dbReference type="GO" id="GO:0006935">
    <property type="term" value="P:chemotaxis"/>
    <property type="evidence" value="ECO:0007669"/>
    <property type="project" value="InterPro"/>
</dbReference>
<evidence type="ECO:0000313" key="2">
    <source>
        <dbReference type="EMBL" id="CPR22209.1"/>
    </source>
</evidence>
<evidence type="ECO:0000313" key="3">
    <source>
        <dbReference type="Proteomes" id="UP000033187"/>
    </source>
</evidence>
<dbReference type="RefSeq" id="WP_082101186.1">
    <property type="nucleotide sequence ID" value="NZ_LN829118.1"/>
</dbReference>
<dbReference type="InterPro" id="IPR039315">
    <property type="entry name" value="CheW"/>
</dbReference>
<dbReference type="AlphaFoldDB" id="A0A0D6JJP6"/>
<dbReference type="OrthoDB" id="9794382at2"/>
<dbReference type="GO" id="GO:0005829">
    <property type="term" value="C:cytosol"/>
    <property type="evidence" value="ECO:0007669"/>
    <property type="project" value="TreeGrafter"/>
</dbReference>
<evidence type="ECO:0000259" key="1">
    <source>
        <dbReference type="PROSITE" id="PS50851"/>
    </source>
</evidence>
<keyword evidence="3" id="KW-1185">Reference proteome</keyword>
<protein>
    <submittedName>
        <fullName evidence="2">Chemotaxis protein CheW</fullName>
    </submittedName>
</protein>
<dbReference type="EMBL" id="LN829119">
    <property type="protein sequence ID" value="CPR22209.1"/>
    <property type="molecule type" value="Genomic_DNA"/>
</dbReference>
<reference evidence="3" key="1">
    <citation type="submission" date="2015-02" db="EMBL/GenBank/DDBJ databases">
        <authorList>
            <person name="Chooi Y.-H."/>
        </authorList>
    </citation>
    <scope>NUCLEOTIDE SEQUENCE [LARGE SCALE GENOMIC DNA]</scope>
    <source>
        <strain evidence="3">strain Y</strain>
    </source>
</reference>
<dbReference type="Gene3D" id="2.30.30.40">
    <property type="entry name" value="SH3 Domains"/>
    <property type="match status" value="1"/>
</dbReference>
<sequence>MQAQDQALAVLGDGDERIRTSAQSYFTIFIGEEIFGISVQDTQTIFRVQKVTPIPHAPKDIVGLVNIRGKIVTAVSLRRRLRLDDVESFDNALAIGMEHKGENFALMVDQVGDVLSLDGSMRIPTPPHFDPIRASLMSGLYRVNDFLIPVLDVGAVFDFTK</sequence>
<dbReference type="Gene3D" id="2.40.50.180">
    <property type="entry name" value="CheA-289, Domain 4"/>
    <property type="match status" value="1"/>
</dbReference>
<dbReference type="InterPro" id="IPR036061">
    <property type="entry name" value="CheW-like_dom_sf"/>
</dbReference>
<name>A0A0D6JJP6_9HYPH</name>
<proteinExistence type="predicted"/>
<dbReference type="KEGG" id="fiy:BN1229_v1_3642"/>
<dbReference type="PANTHER" id="PTHR22617">
    <property type="entry name" value="CHEMOTAXIS SENSOR HISTIDINE KINASE-RELATED"/>
    <property type="match status" value="1"/>
</dbReference>